<evidence type="ECO:0000256" key="2">
    <source>
        <dbReference type="ARBA" id="ARBA00022801"/>
    </source>
</evidence>
<evidence type="ECO:0000313" key="5">
    <source>
        <dbReference type="Proteomes" id="UP000238220"/>
    </source>
</evidence>
<dbReference type="GO" id="GO:0016787">
    <property type="term" value="F:hydrolase activity"/>
    <property type="evidence" value="ECO:0007669"/>
    <property type="project" value="UniProtKB-KW"/>
</dbReference>
<keyword evidence="3" id="KW-0460">Magnesium</keyword>
<reference evidence="4 5" key="1">
    <citation type="submission" date="2018-02" db="EMBL/GenBank/DDBJ databases">
        <title>Genome sequencing of Solimonas sp. HR-BB.</title>
        <authorList>
            <person name="Lee Y."/>
            <person name="Jeon C.O."/>
        </authorList>
    </citation>
    <scope>NUCLEOTIDE SEQUENCE [LARGE SCALE GENOMIC DNA]</scope>
    <source>
        <strain evidence="4 5">HR-BB</strain>
    </source>
</reference>
<gene>
    <name evidence="4" type="ORF">C3942_21575</name>
</gene>
<dbReference type="AlphaFoldDB" id="A0A2S5TA12"/>
<dbReference type="GO" id="GO:0046872">
    <property type="term" value="F:metal ion binding"/>
    <property type="evidence" value="ECO:0007669"/>
    <property type="project" value="UniProtKB-KW"/>
</dbReference>
<name>A0A2S5TA12_9GAMM</name>
<dbReference type="PANTHER" id="PTHR43344:SF13">
    <property type="entry name" value="PHOSPHATASE RV3661-RELATED"/>
    <property type="match status" value="1"/>
</dbReference>
<keyword evidence="5" id="KW-1185">Reference proteome</keyword>
<dbReference type="Proteomes" id="UP000238220">
    <property type="component" value="Unassembled WGS sequence"/>
</dbReference>
<dbReference type="NCBIfam" id="TIGR01490">
    <property type="entry name" value="HAD-SF-IB-hyp1"/>
    <property type="match status" value="1"/>
</dbReference>
<accession>A0A2S5TA12</accession>
<dbReference type="OrthoDB" id="9784466at2"/>
<evidence type="ECO:0000256" key="3">
    <source>
        <dbReference type="ARBA" id="ARBA00022842"/>
    </source>
</evidence>
<dbReference type="Pfam" id="PF12710">
    <property type="entry name" value="HAD"/>
    <property type="match status" value="1"/>
</dbReference>
<dbReference type="PANTHER" id="PTHR43344">
    <property type="entry name" value="PHOSPHOSERINE PHOSPHATASE"/>
    <property type="match status" value="1"/>
</dbReference>
<dbReference type="EMBL" id="PSNW01000021">
    <property type="protein sequence ID" value="PPE71830.1"/>
    <property type="molecule type" value="Genomic_DNA"/>
</dbReference>
<evidence type="ECO:0000313" key="4">
    <source>
        <dbReference type="EMBL" id="PPE71830.1"/>
    </source>
</evidence>
<dbReference type="SUPFAM" id="SSF56784">
    <property type="entry name" value="HAD-like"/>
    <property type="match status" value="1"/>
</dbReference>
<dbReference type="Gene3D" id="3.40.50.1000">
    <property type="entry name" value="HAD superfamily/HAD-like"/>
    <property type="match status" value="1"/>
</dbReference>
<dbReference type="RefSeq" id="WP_104232440.1">
    <property type="nucleotide sequence ID" value="NZ_PSNW01000021.1"/>
</dbReference>
<dbReference type="NCBIfam" id="TIGR01488">
    <property type="entry name" value="HAD-SF-IB"/>
    <property type="match status" value="1"/>
</dbReference>
<dbReference type="InterPro" id="IPR050582">
    <property type="entry name" value="HAD-like_SerB"/>
</dbReference>
<evidence type="ECO:0000256" key="1">
    <source>
        <dbReference type="ARBA" id="ARBA00022723"/>
    </source>
</evidence>
<proteinExistence type="predicted"/>
<dbReference type="InterPro" id="IPR023214">
    <property type="entry name" value="HAD_sf"/>
</dbReference>
<dbReference type="Gene3D" id="1.20.1440.100">
    <property type="entry name" value="SG protein - dephosphorylation function"/>
    <property type="match status" value="1"/>
</dbReference>
<dbReference type="InterPro" id="IPR006385">
    <property type="entry name" value="HAD_hydro_SerB1"/>
</dbReference>
<comment type="caution">
    <text evidence="4">The sequence shown here is derived from an EMBL/GenBank/DDBJ whole genome shotgun (WGS) entry which is preliminary data.</text>
</comment>
<dbReference type="InterPro" id="IPR036412">
    <property type="entry name" value="HAD-like_sf"/>
</dbReference>
<protein>
    <submittedName>
        <fullName evidence="4">HAD-IB family hydrolase</fullName>
    </submittedName>
</protein>
<dbReference type="CDD" id="cd02612">
    <property type="entry name" value="HAD_PGPPase"/>
    <property type="match status" value="1"/>
</dbReference>
<keyword evidence="2 4" id="KW-0378">Hydrolase</keyword>
<organism evidence="4 5">
    <name type="scientific">Solimonas fluminis</name>
    <dbReference type="NCBI Taxonomy" id="2086571"/>
    <lineage>
        <taxon>Bacteria</taxon>
        <taxon>Pseudomonadati</taxon>
        <taxon>Pseudomonadota</taxon>
        <taxon>Gammaproteobacteria</taxon>
        <taxon>Nevskiales</taxon>
        <taxon>Nevskiaceae</taxon>
        <taxon>Solimonas</taxon>
    </lineage>
</organism>
<keyword evidence="1" id="KW-0479">Metal-binding</keyword>
<sequence length="224" mass="25203">MKIAVFDLDHTLLASDSDYLWGQFLVEQGHVDREAYERDNRRFYEEYQAGTLDILKFCAFSLKPLSQHSMETLQAWRRQFIREKIEPVVAAGAPALLERHRAEGATLLITSATNRFVTEPIAELLGVPHLIATDPEIRDGRYTGQVAGLPNFQGGKVVRLREWLAAQPQAYTHMTAYSDSRNDIPLLEMAQQAVAVDPDEVLRDEAVKRGWQVISLRGSPAAAN</sequence>